<organism evidence="2 3">
    <name type="scientific">Mucor saturninus</name>
    <dbReference type="NCBI Taxonomy" id="64648"/>
    <lineage>
        <taxon>Eukaryota</taxon>
        <taxon>Fungi</taxon>
        <taxon>Fungi incertae sedis</taxon>
        <taxon>Mucoromycota</taxon>
        <taxon>Mucoromycotina</taxon>
        <taxon>Mucoromycetes</taxon>
        <taxon>Mucorales</taxon>
        <taxon>Mucorineae</taxon>
        <taxon>Mucoraceae</taxon>
        <taxon>Mucor</taxon>
    </lineage>
</organism>
<feature type="compositionally biased region" description="Low complexity" evidence="1">
    <location>
        <begin position="209"/>
        <end position="221"/>
    </location>
</feature>
<evidence type="ECO:0000313" key="2">
    <source>
        <dbReference type="EMBL" id="KAG2209844.1"/>
    </source>
</evidence>
<name>A0A8H7VCW2_9FUNG</name>
<accession>A0A8H7VCW2</accession>
<feature type="compositionally biased region" description="Basic and acidic residues" evidence="1">
    <location>
        <begin position="143"/>
        <end position="153"/>
    </location>
</feature>
<dbReference type="EMBL" id="JAEPRD010000014">
    <property type="protein sequence ID" value="KAG2209844.1"/>
    <property type="molecule type" value="Genomic_DNA"/>
</dbReference>
<feature type="compositionally biased region" description="Acidic residues" evidence="1">
    <location>
        <begin position="98"/>
        <end position="142"/>
    </location>
</feature>
<feature type="region of interest" description="Disordered" evidence="1">
    <location>
        <begin position="91"/>
        <end position="221"/>
    </location>
</feature>
<evidence type="ECO:0000256" key="1">
    <source>
        <dbReference type="SAM" id="MobiDB-lite"/>
    </source>
</evidence>
<protein>
    <submittedName>
        <fullName evidence="2">Uncharacterized protein</fullName>
    </submittedName>
</protein>
<gene>
    <name evidence="2" type="ORF">INT47_001993</name>
</gene>
<comment type="caution">
    <text evidence="2">The sequence shown here is derived from an EMBL/GenBank/DDBJ whole genome shotgun (WGS) entry which is preliminary data.</text>
</comment>
<dbReference type="Proteomes" id="UP000603453">
    <property type="component" value="Unassembled WGS sequence"/>
</dbReference>
<evidence type="ECO:0000313" key="3">
    <source>
        <dbReference type="Proteomes" id="UP000603453"/>
    </source>
</evidence>
<reference evidence="2" key="1">
    <citation type="submission" date="2020-12" db="EMBL/GenBank/DDBJ databases">
        <title>Metabolic potential, ecology and presence of endohyphal bacteria is reflected in genomic diversity of Mucoromycotina.</title>
        <authorList>
            <person name="Muszewska A."/>
            <person name="Okrasinska A."/>
            <person name="Steczkiewicz K."/>
            <person name="Drgas O."/>
            <person name="Orlowska M."/>
            <person name="Perlinska-Lenart U."/>
            <person name="Aleksandrzak-Piekarczyk T."/>
            <person name="Szatraj K."/>
            <person name="Zielenkiewicz U."/>
            <person name="Pilsyk S."/>
            <person name="Malc E."/>
            <person name="Mieczkowski P."/>
            <person name="Kruszewska J.S."/>
            <person name="Biernat P."/>
            <person name="Pawlowska J."/>
        </authorList>
    </citation>
    <scope>NUCLEOTIDE SEQUENCE</scope>
    <source>
        <strain evidence="2">WA0000017839</strain>
    </source>
</reference>
<feature type="compositionally biased region" description="Acidic residues" evidence="1">
    <location>
        <begin position="154"/>
        <end position="167"/>
    </location>
</feature>
<dbReference type="AlphaFoldDB" id="A0A8H7VCW2"/>
<sequence length="236" mass="26630">MKRVISDDEETALFVKKMKVPSIEEQHMGKIALYIFFFLEGELIINAKNTHRQLYIRREQYHSLLPVGAYILVDEGSISPRCRQKCTITCRSDSNSCTDDEGASDHDDVQEETSDEEKSDEEKSDEVTSDEETSDEETSDGETSDKDVSNHEDIQEEMSDEETSDGEVPDHKDVPVEMSDEDSFSESSVSSEEEQYDSSGNSQQINGRDSSSSFSSDSAYDMDSILYVLTTMENIQ</sequence>
<proteinExistence type="predicted"/>
<keyword evidence="3" id="KW-1185">Reference proteome</keyword>